<sequence>MDITDYCESDFLWVLMLFLIFVSHELESVYTRVYFSLHVVTTELGTTDLCILLRRIMMASLIKRQYGVVQMIVDEADDSSLRSN</sequence>
<keyword evidence="2" id="KW-1185">Reference proteome</keyword>
<evidence type="ECO:0000313" key="2">
    <source>
        <dbReference type="Proteomes" id="UP001367508"/>
    </source>
</evidence>
<dbReference type="EMBL" id="JAYMYQ010000010">
    <property type="protein sequence ID" value="KAK7308046.1"/>
    <property type="molecule type" value="Genomic_DNA"/>
</dbReference>
<protein>
    <submittedName>
        <fullName evidence="1">Uncharacterized protein</fullName>
    </submittedName>
</protein>
<dbReference type="AlphaFoldDB" id="A0AAN9PRQ3"/>
<comment type="caution">
    <text evidence="1">The sequence shown here is derived from an EMBL/GenBank/DDBJ whole genome shotgun (WGS) entry which is preliminary data.</text>
</comment>
<reference evidence="1 2" key="1">
    <citation type="submission" date="2024-01" db="EMBL/GenBank/DDBJ databases">
        <title>The genomes of 5 underutilized Papilionoideae crops provide insights into root nodulation and disease resistanc.</title>
        <authorList>
            <person name="Jiang F."/>
        </authorList>
    </citation>
    <scope>NUCLEOTIDE SEQUENCE [LARGE SCALE GENOMIC DNA]</scope>
    <source>
        <strain evidence="1">LVBAO_FW01</strain>
        <tissue evidence="1">Leaves</tissue>
    </source>
</reference>
<accession>A0AAN9PRQ3</accession>
<evidence type="ECO:0000313" key="1">
    <source>
        <dbReference type="EMBL" id="KAK7308046.1"/>
    </source>
</evidence>
<proteinExistence type="predicted"/>
<gene>
    <name evidence="1" type="ORF">VNO77_41637</name>
</gene>
<name>A0AAN9PRQ3_CANGL</name>
<organism evidence="1 2">
    <name type="scientific">Canavalia gladiata</name>
    <name type="common">Sword bean</name>
    <name type="synonym">Dolichos gladiatus</name>
    <dbReference type="NCBI Taxonomy" id="3824"/>
    <lineage>
        <taxon>Eukaryota</taxon>
        <taxon>Viridiplantae</taxon>
        <taxon>Streptophyta</taxon>
        <taxon>Embryophyta</taxon>
        <taxon>Tracheophyta</taxon>
        <taxon>Spermatophyta</taxon>
        <taxon>Magnoliopsida</taxon>
        <taxon>eudicotyledons</taxon>
        <taxon>Gunneridae</taxon>
        <taxon>Pentapetalae</taxon>
        <taxon>rosids</taxon>
        <taxon>fabids</taxon>
        <taxon>Fabales</taxon>
        <taxon>Fabaceae</taxon>
        <taxon>Papilionoideae</taxon>
        <taxon>50 kb inversion clade</taxon>
        <taxon>NPAAA clade</taxon>
        <taxon>indigoferoid/millettioid clade</taxon>
        <taxon>Phaseoleae</taxon>
        <taxon>Canavalia</taxon>
    </lineage>
</organism>
<dbReference type="Proteomes" id="UP001367508">
    <property type="component" value="Unassembled WGS sequence"/>
</dbReference>